<evidence type="ECO:0000313" key="2">
    <source>
        <dbReference type="EMBL" id="RAL49842.1"/>
    </source>
</evidence>
<protein>
    <submittedName>
        <fullName evidence="2">Uncharacterized protein</fullName>
    </submittedName>
</protein>
<accession>A0A328DVX8</accession>
<feature type="region of interest" description="Disordered" evidence="1">
    <location>
        <begin position="1"/>
        <end position="21"/>
    </location>
</feature>
<name>A0A328DVX8_9ASTE</name>
<sequence>MAAIWKNKSTMQKEKQCKLTRRGRRQCSVGINRKQAAFEGKRVSLQGEKRTERGGEKCGERRDDERPMRHVSLCEWRMAGSFPASLPTMSVRYVCELGDVETLPPSPPTPPPPGNPYRYEPHPSLSLSLETHLRSLSTALSLFLSLSVSVEYPNRPISSLLRVAPLFRFDRFGGLVCPVLNLAGSVDF</sequence>
<dbReference type="AlphaFoldDB" id="A0A328DVX8"/>
<dbReference type="EMBL" id="NQVE01000076">
    <property type="protein sequence ID" value="RAL49842.1"/>
    <property type="molecule type" value="Genomic_DNA"/>
</dbReference>
<reference evidence="2 3" key="1">
    <citation type="submission" date="2018-06" db="EMBL/GenBank/DDBJ databases">
        <title>The Genome of Cuscuta australis (Dodder) Provides Insight into the Evolution of Plant Parasitism.</title>
        <authorList>
            <person name="Liu H."/>
        </authorList>
    </citation>
    <scope>NUCLEOTIDE SEQUENCE [LARGE SCALE GENOMIC DNA]</scope>
    <source>
        <strain evidence="3">cv. Yunnan</strain>
        <tissue evidence="2">Vines</tissue>
    </source>
</reference>
<proteinExistence type="predicted"/>
<gene>
    <name evidence="2" type="ORF">DM860_002133</name>
</gene>
<comment type="caution">
    <text evidence="2">The sequence shown here is derived from an EMBL/GenBank/DDBJ whole genome shotgun (WGS) entry which is preliminary data.</text>
</comment>
<evidence type="ECO:0000256" key="1">
    <source>
        <dbReference type="SAM" id="MobiDB-lite"/>
    </source>
</evidence>
<keyword evidence="3" id="KW-1185">Reference proteome</keyword>
<organism evidence="2 3">
    <name type="scientific">Cuscuta australis</name>
    <dbReference type="NCBI Taxonomy" id="267555"/>
    <lineage>
        <taxon>Eukaryota</taxon>
        <taxon>Viridiplantae</taxon>
        <taxon>Streptophyta</taxon>
        <taxon>Embryophyta</taxon>
        <taxon>Tracheophyta</taxon>
        <taxon>Spermatophyta</taxon>
        <taxon>Magnoliopsida</taxon>
        <taxon>eudicotyledons</taxon>
        <taxon>Gunneridae</taxon>
        <taxon>Pentapetalae</taxon>
        <taxon>asterids</taxon>
        <taxon>lamiids</taxon>
        <taxon>Solanales</taxon>
        <taxon>Convolvulaceae</taxon>
        <taxon>Cuscuteae</taxon>
        <taxon>Cuscuta</taxon>
        <taxon>Cuscuta subgen. Grammica</taxon>
        <taxon>Cuscuta sect. Cleistogrammica</taxon>
    </lineage>
</organism>
<dbReference type="Proteomes" id="UP000249390">
    <property type="component" value="Unassembled WGS sequence"/>
</dbReference>
<evidence type="ECO:0000313" key="3">
    <source>
        <dbReference type="Proteomes" id="UP000249390"/>
    </source>
</evidence>